<comment type="caution">
    <text evidence="2">The sequence shown here is derived from an EMBL/GenBank/DDBJ whole genome shotgun (WGS) entry which is preliminary data.</text>
</comment>
<name>A0A6L3ZFP3_9FLAO</name>
<dbReference type="AlphaFoldDB" id="A0A6L3ZFP3"/>
<evidence type="ECO:0000256" key="1">
    <source>
        <dbReference type="SAM" id="Phobius"/>
    </source>
</evidence>
<feature type="transmembrane region" description="Helical" evidence="1">
    <location>
        <begin position="142"/>
        <end position="159"/>
    </location>
</feature>
<reference evidence="2 3" key="1">
    <citation type="submission" date="2019-10" db="EMBL/GenBank/DDBJ databases">
        <title>Genome sequence of Phaeocystidibacter marisrubri JCM30614 (type strain).</title>
        <authorList>
            <person name="Bowman J.P."/>
        </authorList>
    </citation>
    <scope>NUCLEOTIDE SEQUENCE [LARGE SCALE GENOMIC DNA]</scope>
    <source>
        <strain evidence="2 3">JCM 30614</strain>
    </source>
</reference>
<gene>
    <name evidence="2" type="ORF">F8C82_12455</name>
</gene>
<feature type="transmembrane region" description="Helical" evidence="1">
    <location>
        <begin position="20"/>
        <end position="41"/>
    </location>
</feature>
<sequence>MGVGLFYLFRAAKWREIERWIAVIIWINIGVDLAGNTLSKFDIESQQIYNVTTVLEQVLTLWVYWIYSRYSAMKKVLIALVFTLPILALAQSAFRSFQPVFNMETFVLSGIIVAVCSYFVLRNEVLNQQQHNKLIFFAMANLLYYTLMVSSMSALPLAYSISKDFGVKIKYLNDGAYALWSITLLIGLLWHPKKTT</sequence>
<accession>A0A6L3ZFP3</accession>
<feature type="transmembrane region" description="Helical" evidence="1">
    <location>
        <begin position="76"/>
        <end position="94"/>
    </location>
</feature>
<keyword evidence="3" id="KW-1185">Reference proteome</keyword>
<dbReference type="RefSeq" id="WP_170266254.1">
    <property type="nucleotide sequence ID" value="NZ_BMGX01000001.1"/>
</dbReference>
<keyword evidence="1" id="KW-1133">Transmembrane helix</keyword>
<dbReference type="Proteomes" id="UP000484164">
    <property type="component" value="Unassembled WGS sequence"/>
</dbReference>
<feature type="transmembrane region" description="Helical" evidence="1">
    <location>
        <begin position="100"/>
        <end position="121"/>
    </location>
</feature>
<protein>
    <submittedName>
        <fullName evidence="2">Uncharacterized protein</fullName>
    </submittedName>
</protein>
<proteinExistence type="predicted"/>
<feature type="transmembrane region" description="Helical" evidence="1">
    <location>
        <begin position="171"/>
        <end position="190"/>
    </location>
</feature>
<evidence type="ECO:0000313" key="3">
    <source>
        <dbReference type="Proteomes" id="UP000484164"/>
    </source>
</evidence>
<keyword evidence="1" id="KW-0472">Membrane</keyword>
<evidence type="ECO:0000313" key="2">
    <source>
        <dbReference type="EMBL" id="KAB2816486.1"/>
    </source>
</evidence>
<feature type="transmembrane region" description="Helical" evidence="1">
    <location>
        <begin position="47"/>
        <end position="67"/>
    </location>
</feature>
<keyword evidence="1" id="KW-0812">Transmembrane</keyword>
<dbReference type="EMBL" id="WBVQ01000002">
    <property type="protein sequence ID" value="KAB2816486.1"/>
    <property type="molecule type" value="Genomic_DNA"/>
</dbReference>
<organism evidence="2 3">
    <name type="scientific">Phaeocystidibacter marisrubri</name>
    <dbReference type="NCBI Taxonomy" id="1577780"/>
    <lineage>
        <taxon>Bacteria</taxon>
        <taxon>Pseudomonadati</taxon>
        <taxon>Bacteroidota</taxon>
        <taxon>Flavobacteriia</taxon>
        <taxon>Flavobacteriales</taxon>
        <taxon>Phaeocystidibacteraceae</taxon>
        <taxon>Phaeocystidibacter</taxon>
    </lineage>
</organism>